<keyword evidence="2" id="KW-0472">Membrane</keyword>
<gene>
    <name evidence="4" type="ORF">ACFORF_00840</name>
</gene>
<dbReference type="SUPFAM" id="SSF46955">
    <property type="entry name" value="Putative DNA-binding domain"/>
    <property type="match status" value="1"/>
</dbReference>
<name>A0ABV8CST1_9STRE</name>
<evidence type="ECO:0000256" key="2">
    <source>
        <dbReference type="SAM" id="Phobius"/>
    </source>
</evidence>
<dbReference type="PROSITE" id="PS50937">
    <property type="entry name" value="HTH_MERR_2"/>
    <property type="match status" value="1"/>
</dbReference>
<dbReference type="SMART" id="SM00422">
    <property type="entry name" value="HTH_MERR"/>
    <property type="match status" value="1"/>
</dbReference>
<comment type="caution">
    <text evidence="4">The sequence shown here is derived from an EMBL/GenBank/DDBJ whole genome shotgun (WGS) entry which is preliminary data.</text>
</comment>
<dbReference type="InterPro" id="IPR000551">
    <property type="entry name" value="MerR-type_HTH_dom"/>
</dbReference>
<dbReference type="Gene3D" id="1.10.1660.10">
    <property type="match status" value="1"/>
</dbReference>
<dbReference type="PANTHER" id="PTHR30204">
    <property type="entry name" value="REDOX-CYCLING DRUG-SENSING TRANSCRIPTIONAL ACTIVATOR SOXR"/>
    <property type="match status" value="1"/>
</dbReference>
<reference evidence="5" key="1">
    <citation type="journal article" date="2019" name="Int. J. Syst. Evol. Microbiol.">
        <title>The Global Catalogue of Microorganisms (GCM) 10K type strain sequencing project: providing services to taxonomists for standard genome sequencing and annotation.</title>
        <authorList>
            <consortium name="The Broad Institute Genomics Platform"/>
            <consortium name="The Broad Institute Genome Sequencing Center for Infectious Disease"/>
            <person name="Wu L."/>
            <person name="Ma J."/>
        </authorList>
    </citation>
    <scope>NUCLEOTIDE SEQUENCE [LARGE SCALE GENOMIC DNA]</scope>
    <source>
        <strain evidence="5">CCUG 67170</strain>
    </source>
</reference>
<dbReference type="Proteomes" id="UP001595807">
    <property type="component" value="Unassembled WGS sequence"/>
</dbReference>
<organism evidence="4 5">
    <name type="scientific">Streptococcus caprae</name>
    <dbReference type="NCBI Taxonomy" id="1640501"/>
    <lineage>
        <taxon>Bacteria</taxon>
        <taxon>Bacillati</taxon>
        <taxon>Bacillota</taxon>
        <taxon>Bacilli</taxon>
        <taxon>Lactobacillales</taxon>
        <taxon>Streptococcaceae</taxon>
        <taxon>Streptococcus</taxon>
    </lineage>
</organism>
<dbReference type="PRINTS" id="PR00040">
    <property type="entry name" value="HTHMERR"/>
</dbReference>
<keyword evidence="2" id="KW-1133">Transmembrane helix</keyword>
<dbReference type="Pfam" id="PF13411">
    <property type="entry name" value="MerR_1"/>
    <property type="match status" value="1"/>
</dbReference>
<feature type="transmembrane region" description="Helical" evidence="2">
    <location>
        <begin position="167"/>
        <end position="185"/>
    </location>
</feature>
<sequence>MSQYTTGELASAANVSVRTVQYYDSRGILIPSDWSEGGRRLYSEEDLNKLRMICYLRELDFSIPQIKEIIQDQHAESTLASLLDIHITSLETAAKLQEEKIKQLQFLRKTLQQDTNFTLNQLPDISLTMKHQLTWRHFAGKQVLKLLLVVTVFLSMIWIAKTKEMSWLAWPAAILYLGGLGYLIWNYYQQVLYLCPVCHKTFKPEPKAFLLARHTPRTRKLPCPHCQHTSYCVEVVENSTKH</sequence>
<evidence type="ECO:0000313" key="4">
    <source>
        <dbReference type="EMBL" id="MFC3927181.1"/>
    </source>
</evidence>
<evidence type="ECO:0000313" key="5">
    <source>
        <dbReference type="Proteomes" id="UP001595807"/>
    </source>
</evidence>
<keyword evidence="1" id="KW-0238">DNA-binding</keyword>
<feature type="transmembrane region" description="Helical" evidence="2">
    <location>
        <begin position="143"/>
        <end position="161"/>
    </location>
</feature>
<evidence type="ECO:0000256" key="1">
    <source>
        <dbReference type="ARBA" id="ARBA00023125"/>
    </source>
</evidence>
<accession>A0ABV8CST1</accession>
<protein>
    <submittedName>
        <fullName evidence="4">MerR family transcriptional regulator</fullName>
    </submittedName>
</protein>
<dbReference type="EMBL" id="JBHRZV010000003">
    <property type="protein sequence ID" value="MFC3927181.1"/>
    <property type="molecule type" value="Genomic_DNA"/>
</dbReference>
<feature type="domain" description="HTH merR-type" evidence="3">
    <location>
        <begin position="1"/>
        <end position="72"/>
    </location>
</feature>
<keyword evidence="2" id="KW-0812">Transmembrane</keyword>
<dbReference type="InterPro" id="IPR009061">
    <property type="entry name" value="DNA-bd_dom_put_sf"/>
</dbReference>
<keyword evidence="5" id="KW-1185">Reference proteome</keyword>
<dbReference type="InterPro" id="IPR047057">
    <property type="entry name" value="MerR_fam"/>
</dbReference>
<evidence type="ECO:0000259" key="3">
    <source>
        <dbReference type="PROSITE" id="PS50937"/>
    </source>
</evidence>
<dbReference type="PANTHER" id="PTHR30204:SF90">
    <property type="entry name" value="HTH-TYPE TRANSCRIPTIONAL ACTIVATOR MTA"/>
    <property type="match status" value="1"/>
</dbReference>
<proteinExistence type="predicted"/>
<dbReference type="RefSeq" id="WP_380424401.1">
    <property type="nucleotide sequence ID" value="NZ_JBHRZV010000003.1"/>
</dbReference>
<dbReference type="CDD" id="cd01106">
    <property type="entry name" value="HTH_TipAL-Mta"/>
    <property type="match status" value="1"/>
</dbReference>